<comment type="similarity">
    <text evidence="1">Belongs to the thioesterase PaaI family.</text>
</comment>
<reference evidence="5 6" key="1">
    <citation type="submission" date="2020-02" db="EMBL/GenBank/DDBJ databases">
        <title>Nitrogenibacter mangrovi gen. nov., sp. nov. isolated from mangrove sediment, a denitrifying betaproteobacterium.</title>
        <authorList>
            <person name="Liao H."/>
            <person name="Tian Y."/>
        </authorList>
    </citation>
    <scope>NUCLEOTIDE SEQUENCE [LARGE SCALE GENOMIC DNA]</scope>
    <source>
        <strain evidence="5 6">M9-3-2</strain>
    </source>
</reference>
<organism evidence="5 6">
    <name type="scientific">Nitrogeniibacter mangrovi</name>
    <dbReference type="NCBI Taxonomy" id="2016596"/>
    <lineage>
        <taxon>Bacteria</taxon>
        <taxon>Pseudomonadati</taxon>
        <taxon>Pseudomonadota</taxon>
        <taxon>Betaproteobacteria</taxon>
        <taxon>Rhodocyclales</taxon>
        <taxon>Zoogloeaceae</taxon>
        <taxon>Nitrogeniibacter</taxon>
    </lineage>
</organism>
<evidence type="ECO:0000313" key="5">
    <source>
        <dbReference type="EMBL" id="QID19225.1"/>
    </source>
</evidence>
<evidence type="ECO:0000259" key="4">
    <source>
        <dbReference type="Pfam" id="PF03061"/>
    </source>
</evidence>
<dbReference type="PANTHER" id="PTHR21660:SF1">
    <property type="entry name" value="ACYL-COENZYME A THIOESTERASE 13"/>
    <property type="match status" value="1"/>
</dbReference>
<feature type="domain" description="Thioesterase" evidence="4">
    <location>
        <begin position="50"/>
        <end position="122"/>
    </location>
</feature>
<evidence type="ECO:0000313" key="6">
    <source>
        <dbReference type="Proteomes" id="UP000501991"/>
    </source>
</evidence>
<dbReference type="InterPro" id="IPR039298">
    <property type="entry name" value="ACOT13"/>
</dbReference>
<dbReference type="AlphaFoldDB" id="A0A6C1B8R5"/>
<gene>
    <name evidence="5" type="ORF">G3580_17335</name>
</gene>
<dbReference type="Gene3D" id="3.10.129.10">
    <property type="entry name" value="Hotdog Thioesterase"/>
    <property type="match status" value="1"/>
</dbReference>
<dbReference type="EMBL" id="CP048836">
    <property type="protein sequence ID" value="QID19225.1"/>
    <property type="molecule type" value="Genomic_DNA"/>
</dbReference>
<dbReference type="GO" id="GO:0047617">
    <property type="term" value="F:fatty acyl-CoA hydrolase activity"/>
    <property type="evidence" value="ECO:0007669"/>
    <property type="project" value="InterPro"/>
</dbReference>
<evidence type="ECO:0000256" key="1">
    <source>
        <dbReference type="ARBA" id="ARBA00008324"/>
    </source>
</evidence>
<sequence length="143" mass="15111">MTPRETSPENGIDSDFRHLSSNPMVRIEGGGDDGTQPVFFEVTERHLNGGGTLHGGVLACALDSALGERVYRQASRRGRGPCRVVTTQLDIHYCEPALAGDRVSLEVSILRMGGRLAVAEALASVGERVIGKAVGAFYLSGSG</sequence>
<dbReference type="KEGG" id="azq:G3580_17335"/>
<dbReference type="RefSeq" id="WP_173767614.1">
    <property type="nucleotide sequence ID" value="NZ_CP048836.1"/>
</dbReference>
<proteinExistence type="inferred from homology"/>
<dbReference type="CDD" id="cd03443">
    <property type="entry name" value="PaaI_thioesterase"/>
    <property type="match status" value="1"/>
</dbReference>
<evidence type="ECO:0000256" key="2">
    <source>
        <dbReference type="ARBA" id="ARBA00022801"/>
    </source>
</evidence>
<name>A0A6C1B8R5_9RHOO</name>
<feature type="region of interest" description="Disordered" evidence="3">
    <location>
        <begin position="1"/>
        <end position="32"/>
    </location>
</feature>
<keyword evidence="2" id="KW-0378">Hydrolase</keyword>
<dbReference type="InterPro" id="IPR006683">
    <property type="entry name" value="Thioestr_dom"/>
</dbReference>
<dbReference type="PANTHER" id="PTHR21660">
    <property type="entry name" value="THIOESTERASE SUPERFAMILY MEMBER-RELATED"/>
    <property type="match status" value="1"/>
</dbReference>
<accession>A0A6C1B8R5</accession>
<dbReference type="InterPro" id="IPR029069">
    <property type="entry name" value="HotDog_dom_sf"/>
</dbReference>
<dbReference type="SUPFAM" id="SSF54637">
    <property type="entry name" value="Thioesterase/thiol ester dehydrase-isomerase"/>
    <property type="match status" value="1"/>
</dbReference>
<keyword evidence="6" id="KW-1185">Reference proteome</keyword>
<protein>
    <submittedName>
        <fullName evidence="5">PaaI family thioesterase</fullName>
    </submittedName>
</protein>
<dbReference type="Proteomes" id="UP000501991">
    <property type="component" value="Chromosome"/>
</dbReference>
<evidence type="ECO:0000256" key="3">
    <source>
        <dbReference type="SAM" id="MobiDB-lite"/>
    </source>
</evidence>
<dbReference type="Pfam" id="PF03061">
    <property type="entry name" value="4HBT"/>
    <property type="match status" value="1"/>
</dbReference>